<dbReference type="VEuPathDB" id="ToxoDB:CSUI_006511"/>
<dbReference type="EMBL" id="MIGC01003300">
    <property type="protein sequence ID" value="PHJ19660.1"/>
    <property type="molecule type" value="Genomic_DNA"/>
</dbReference>
<proteinExistence type="predicted"/>
<evidence type="ECO:0000313" key="2">
    <source>
        <dbReference type="Proteomes" id="UP000221165"/>
    </source>
</evidence>
<name>A0A2C6KGN8_9APIC</name>
<sequence>MIPEVAFHFEGRTLCTRAFCSSDIVYLFATFVRQFEWVVEAVLVRECRTRTAHLVGRHRESIRYSISGICIAHDRTAVSRMISQWR</sequence>
<gene>
    <name evidence="1" type="ORF">CSUI_006511</name>
</gene>
<dbReference type="GeneID" id="94429878"/>
<protein>
    <submittedName>
        <fullName evidence="1">Uncharacterized protein</fullName>
    </submittedName>
</protein>
<organism evidence="1 2">
    <name type="scientific">Cystoisospora suis</name>
    <dbReference type="NCBI Taxonomy" id="483139"/>
    <lineage>
        <taxon>Eukaryota</taxon>
        <taxon>Sar</taxon>
        <taxon>Alveolata</taxon>
        <taxon>Apicomplexa</taxon>
        <taxon>Conoidasida</taxon>
        <taxon>Coccidia</taxon>
        <taxon>Eucoccidiorida</taxon>
        <taxon>Eimeriorina</taxon>
        <taxon>Sarcocystidae</taxon>
        <taxon>Cystoisospora</taxon>
    </lineage>
</organism>
<accession>A0A2C6KGN8</accession>
<keyword evidence="2" id="KW-1185">Reference proteome</keyword>
<dbReference type="AlphaFoldDB" id="A0A2C6KGN8"/>
<dbReference type="RefSeq" id="XP_067921358.1">
    <property type="nucleotide sequence ID" value="XM_068066667.1"/>
</dbReference>
<evidence type="ECO:0000313" key="1">
    <source>
        <dbReference type="EMBL" id="PHJ19660.1"/>
    </source>
</evidence>
<reference evidence="1 2" key="1">
    <citation type="journal article" date="2017" name="Int. J. Parasitol.">
        <title>The genome of the protozoan parasite Cystoisospora suis and a reverse vaccinology approach to identify vaccine candidates.</title>
        <authorList>
            <person name="Palmieri N."/>
            <person name="Shrestha A."/>
            <person name="Ruttkowski B."/>
            <person name="Beck T."/>
            <person name="Vogl C."/>
            <person name="Tomley F."/>
            <person name="Blake D.P."/>
            <person name="Joachim A."/>
        </authorList>
    </citation>
    <scope>NUCLEOTIDE SEQUENCE [LARGE SCALE GENOMIC DNA]</scope>
    <source>
        <strain evidence="1 2">Wien I</strain>
    </source>
</reference>
<comment type="caution">
    <text evidence="1">The sequence shown here is derived from an EMBL/GenBank/DDBJ whole genome shotgun (WGS) entry which is preliminary data.</text>
</comment>
<dbReference type="Proteomes" id="UP000221165">
    <property type="component" value="Unassembled WGS sequence"/>
</dbReference>